<feature type="region of interest" description="Disordered" evidence="1">
    <location>
        <begin position="37"/>
        <end position="90"/>
    </location>
</feature>
<evidence type="ECO:0000313" key="3">
    <source>
        <dbReference type="Proteomes" id="UP000695419"/>
    </source>
</evidence>
<evidence type="ECO:0000313" key="2">
    <source>
        <dbReference type="EMBL" id="EHR3609702.1"/>
    </source>
</evidence>
<dbReference type="EMBL" id="ABAZXH010000049">
    <property type="protein sequence ID" value="EHR3609702.1"/>
    <property type="molecule type" value="Genomic_DNA"/>
</dbReference>
<dbReference type="AlphaFoldDB" id="A0A9P2PXD9"/>
<organism evidence="2 3">
    <name type="scientific">Escherichia coli O157</name>
    <dbReference type="NCBI Taxonomy" id="1045010"/>
    <lineage>
        <taxon>Bacteria</taxon>
        <taxon>Pseudomonadati</taxon>
        <taxon>Pseudomonadota</taxon>
        <taxon>Gammaproteobacteria</taxon>
        <taxon>Enterobacterales</taxon>
        <taxon>Enterobacteriaceae</taxon>
        <taxon>Escherichia</taxon>
    </lineage>
</organism>
<dbReference type="Proteomes" id="UP000695419">
    <property type="component" value="Unassembled WGS sequence"/>
</dbReference>
<feature type="compositionally biased region" description="Polar residues" evidence="1">
    <location>
        <begin position="69"/>
        <end position="84"/>
    </location>
</feature>
<accession>A0A9P2PXD9</accession>
<dbReference type="RefSeq" id="WP_001302882.1">
    <property type="nucleotide sequence ID" value="NZ_CP022050.2"/>
</dbReference>
<comment type="caution">
    <text evidence="2">The sequence shown here is derived from an EMBL/GenBank/DDBJ whole genome shotgun (WGS) entry which is preliminary data.</text>
</comment>
<protein>
    <submittedName>
        <fullName evidence="2">Uncharacterized protein</fullName>
    </submittedName>
</protein>
<name>A0A9P2PXD9_ECOLX</name>
<proteinExistence type="predicted"/>
<reference evidence="2" key="1">
    <citation type="submission" date="2021-06" db="EMBL/GenBank/DDBJ databases">
        <authorList>
            <consortium name="GenomeTrakr network: Whole genome sequencing for foodborne pathogen traceback"/>
        </authorList>
    </citation>
    <scope>NUCLEOTIDE SEQUENCE</scope>
    <source>
        <strain evidence="2">RM7481</strain>
    </source>
</reference>
<evidence type="ECO:0000256" key="1">
    <source>
        <dbReference type="SAM" id="MobiDB-lite"/>
    </source>
</evidence>
<sequence length="90" mass="10398">MTLFFCKEMPPYKDVEQKTTTIIIFLILTALKTTSYHHDDDDDKITKMRLFPRPPAPCSGPPHQEDPQNDNGYHLQQNPVSSTIAPDWRL</sequence>
<gene>
    <name evidence="2" type="ORF">KTM58_005026</name>
</gene>